<keyword evidence="4" id="KW-1185">Reference proteome</keyword>
<dbReference type="InterPro" id="IPR051159">
    <property type="entry name" value="Hexapeptide_acetyltransf"/>
</dbReference>
<evidence type="ECO:0000313" key="4">
    <source>
        <dbReference type="Proteomes" id="UP000249165"/>
    </source>
</evidence>
<evidence type="ECO:0000313" key="3">
    <source>
        <dbReference type="EMBL" id="RAK13856.1"/>
    </source>
</evidence>
<evidence type="ECO:0000256" key="1">
    <source>
        <dbReference type="ARBA" id="ARBA00022679"/>
    </source>
</evidence>
<dbReference type="Proteomes" id="UP000249165">
    <property type="component" value="Unassembled WGS sequence"/>
</dbReference>
<dbReference type="EMBL" id="QLMG01000033">
    <property type="protein sequence ID" value="RAK13856.1"/>
    <property type="molecule type" value="Genomic_DNA"/>
</dbReference>
<evidence type="ECO:0000256" key="2">
    <source>
        <dbReference type="ARBA" id="ARBA00022737"/>
    </source>
</evidence>
<dbReference type="PANTHER" id="PTHR23416">
    <property type="entry name" value="SIALIC ACID SYNTHASE-RELATED"/>
    <property type="match status" value="1"/>
</dbReference>
<keyword evidence="2" id="KW-0677">Repeat</keyword>
<dbReference type="OrthoDB" id="9815592at2"/>
<dbReference type="Gene3D" id="2.160.10.10">
    <property type="entry name" value="Hexapeptide repeat proteins"/>
    <property type="match status" value="2"/>
</dbReference>
<sequence length="268" mass="28828">MSEITFKVQDEVAGRKTSAMKKYQDMVVGSRDLWPLVKYELIMLFVSSIPGALGLVLRGKLYPLLLGECGRGVVFGRNVTLRHPHKIRLGNRVIIDDNVMLDAKGASNAGIAIANDCFVGRNSILSCKDGDIDVGERANIGFNAEIFSCSKVRIGADNLISAYTYVVGGGNYDLNRFDKTINRSLREDRARGIVLSDNIWVGTHSVLMDGVTIGTGTAVAAGSVVTGPIPPDVIAGGTPARVLRERVPTAEVKKSALLRNSTFEGFTS</sequence>
<keyword evidence="1 3" id="KW-0808">Transferase</keyword>
<dbReference type="AlphaFoldDB" id="A0A327Y1C3"/>
<dbReference type="CDD" id="cd04647">
    <property type="entry name" value="LbH_MAT_like"/>
    <property type="match status" value="1"/>
</dbReference>
<gene>
    <name evidence="3" type="ORF">ATI53_10332</name>
</gene>
<dbReference type="InterPro" id="IPR018357">
    <property type="entry name" value="Hexapep_transf_CS"/>
</dbReference>
<dbReference type="SUPFAM" id="SSF51161">
    <property type="entry name" value="Trimeric LpxA-like enzymes"/>
    <property type="match status" value="2"/>
</dbReference>
<comment type="caution">
    <text evidence="3">The sequence shown here is derived from an EMBL/GenBank/DDBJ whole genome shotgun (WGS) entry which is preliminary data.</text>
</comment>
<accession>A0A327Y1C3</accession>
<protein>
    <submittedName>
        <fullName evidence="3">Acetyltransferase-like isoleucine patch superfamily enzyme</fullName>
    </submittedName>
</protein>
<organism evidence="3 4">
    <name type="scientific">Salipiger aestuarii</name>
    <dbReference type="NCBI Taxonomy" id="568098"/>
    <lineage>
        <taxon>Bacteria</taxon>
        <taxon>Pseudomonadati</taxon>
        <taxon>Pseudomonadota</taxon>
        <taxon>Alphaproteobacteria</taxon>
        <taxon>Rhodobacterales</taxon>
        <taxon>Roseobacteraceae</taxon>
        <taxon>Salipiger</taxon>
    </lineage>
</organism>
<reference evidence="3 4" key="1">
    <citation type="submission" date="2018-06" db="EMBL/GenBank/DDBJ databases">
        <title>Genomic Encyclopedia of Archaeal and Bacterial Type Strains, Phase II (KMG-II): from individual species to whole genera.</title>
        <authorList>
            <person name="Goeker M."/>
        </authorList>
    </citation>
    <scope>NUCLEOTIDE SEQUENCE [LARGE SCALE GENOMIC DNA]</scope>
    <source>
        <strain evidence="3 4">DSM 22011</strain>
    </source>
</reference>
<proteinExistence type="predicted"/>
<dbReference type="RefSeq" id="WP_009507377.1">
    <property type="nucleotide sequence ID" value="NZ_LIQE01000031.1"/>
</dbReference>
<dbReference type="InterPro" id="IPR011004">
    <property type="entry name" value="Trimer_LpxA-like_sf"/>
</dbReference>
<dbReference type="PROSITE" id="PS00101">
    <property type="entry name" value="HEXAPEP_TRANSFERASES"/>
    <property type="match status" value="1"/>
</dbReference>
<name>A0A327Y1C3_9RHOB</name>
<dbReference type="GO" id="GO:0016740">
    <property type="term" value="F:transferase activity"/>
    <property type="evidence" value="ECO:0007669"/>
    <property type="project" value="UniProtKB-KW"/>
</dbReference>